<dbReference type="Proteomes" id="UP001165960">
    <property type="component" value="Unassembled WGS sequence"/>
</dbReference>
<organism evidence="1 2">
    <name type="scientific">Entomophthora muscae</name>
    <dbReference type="NCBI Taxonomy" id="34485"/>
    <lineage>
        <taxon>Eukaryota</taxon>
        <taxon>Fungi</taxon>
        <taxon>Fungi incertae sedis</taxon>
        <taxon>Zoopagomycota</taxon>
        <taxon>Entomophthoromycotina</taxon>
        <taxon>Entomophthoromycetes</taxon>
        <taxon>Entomophthorales</taxon>
        <taxon>Entomophthoraceae</taxon>
        <taxon>Entomophthora</taxon>
    </lineage>
</organism>
<proteinExistence type="predicted"/>
<comment type="caution">
    <text evidence="1">The sequence shown here is derived from an EMBL/GenBank/DDBJ whole genome shotgun (WGS) entry which is preliminary data.</text>
</comment>
<evidence type="ECO:0000313" key="1">
    <source>
        <dbReference type="EMBL" id="KAJ9064504.1"/>
    </source>
</evidence>
<evidence type="ECO:0000313" key="2">
    <source>
        <dbReference type="Proteomes" id="UP001165960"/>
    </source>
</evidence>
<accession>A0ACC2SQ27</accession>
<reference evidence="1" key="1">
    <citation type="submission" date="2022-04" db="EMBL/GenBank/DDBJ databases">
        <title>Genome of the entomopathogenic fungus Entomophthora muscae.</title>
        <authorList>
            <person name="Elya C."/>
            <person name="Lovett B.R."/>
            <person name="Lee E."/>
            <person name="Macias A.M."/>
            <person name="Hajek A.E."/>
            <person name="De Bivort B.L."/>
            <person name="Kasson M.T."/>
            <person name="De Fine Licht H.H."/>
            <person name="Stajich J.E."/>
        </authorList>
    </citation>
    <scope>NUCLEOTIDE SEQUENCE</scope>
    <source>
        <strain evidence="1">Berkeley</strain>
    </source>
</reference>
<sequence>MNKLKATGKIAKNTLNPKWDEVLEVNPDFSEVPTLIQVSCWDKDPLSSEFMGVVKIDPKSLFESDGTPKIAGQGCAAWYPLKKRRGSDKVGGEICMQVGFHVTHDEQLKVLRNYYQALSGLMSDSSLSPDESEWHGGGLLYIDIVSASDLPWHSNSIGTTFDMDPFVVASLGEITFKTSTIRHNRNPKWNERIVFRLSPELHSYSLKLSIYDYDKFSNNDYVGTTSVPITNILSAYSAGEGGKLMSLPLKLDPTTPKDRFLSKLLIRANYVPYDQARLDFWSALASCYDANEKWKHEQNRDHNHAR</sequence>
<keyword evidence="1" id="KW-0456">Lyase</keyword>
<name>A0ACC2SQ27_9FUNG</name>
<dbReference type="EMBL" id="QTSX02004461">
    <property type="protein sequence ID" value="KAJ9064504.1"/>
    <property type="molecule type" value="Genomic_DNA"/>
</dbReference>
<keyword evidence="2" id="KW-1185">Reference proteome</keyword>
<dbReference type="EC" id="4.1.1.65" evidence="1"/>
<protein>
    <submittedName>
        <fullName evidence="1">Phosphatidylserine decarboxylase</fullName>
        <ecNumber evidence="1">4.1.1.65</ecNumber>
    </submittedName>
</protein>
<gene>
    <name evidence="1" type="primary">PSD2_3</name>
    <name evidence="1" type="ORF">DSO57_1029877</name>
</gene>